<dbReference type="EMBL" id="GBRH01270319">
    <property type="protein sequence ID" value="JAD27576.1"/>
    <property type="molecule type" value="Transcribed_RNA"/>
</dbReference>
<dbReference type="AlphaFoldDB" id="A0A0A8YLS6"/>
<evidence type="ECO:0000313" key="1">
    <source>
        <dbReference type="EMBL" id="JAD27576.1"/>
    </source>
</evidence>
<proteinExistence type="predicted"/>
<sequence>MSWFGKAAVQHLVLDFKIQANSVGENSLISILSFTIQKHILLFSDYIDHVFILL</sequence>
<organism evidence="1">
    <name type="scientific">Arundo donax</name>
    <name type="common">Giant reed</name>
    <name type="synonym">Donax arundinaceus</name>
    <dbReference type="NCBI Taxonomy" id="35708"/>
    <lineage>
        <taxon>Eukaryota</taxon>
        <taxon>Viridiplantae</taxon>
        <taxon>Streptophyta</taxon>
        <taxon>Embryophyta</taxon>
        <taxon>Tracheophyta</taxon>
        <taxon>Spermatophyta</taxon>
        <taxon>Magnoliopsida</taxon>
        <taxon>Liliopsida</taxon>
        <taxon>Poales</taxon>
        <taxon>Poaceae</taxon>
        <taxon>PACMAD clade</taxon>
        <taxon>Arundinoideae</taxon>
        <taxon>Arundineae</taxon>
        <taxon>Arundo</taxon>
    </lineage>
</organism>
<protein>
    <submittedName>
        <fullName evidence="1">Uncharacterized protein</fullName>
    </submittedName>
</protein>
<reference evidence="1" key="1">
    <citation type="submission" date="2014-09" db="EMBL/GenBank/DDBJ databases">
        <authorList>
            <person name="Magalhaes I.L.F."/>
            <person name="Oliveira U."/>
            <person name="Santos F.R."/>
            <person name="Vidigal T.H.D.A."/>
            <person name="Brescovit A.D."/>
            <person name="Santos A.J."/>
        </authorList>
    </citation>
    <scope>NUCLEOTIDE SEQUENCE</scope>
    <source>
        <tissue evidence="1">Shoot tissue taken approximately 20 cm above the soil surface</tissue>
    </source>
</reference>
<reference evidence="1" key="2">
    <citation type="journal article" date="2015" name="Data Brief">
        <title>Shoot transcriptome of the giant reed, Arundo donax.</title>
        <authorList>
            <person name="Barrero R.A."/>
            <person name="Guerrero F.D."/>
            <person name="Moolhuijzen P."/>
            <person name="Goolsby J.A."/>
            <person name="Tidwell J."/>
            <person name="Bellgard S.E."/>
            <person name="Bellgard M.I."/>
        </authorList>
    </citation>
    <scope>NUCLEOTIDE SEQUENCE</scope>
    <source>
        <tissue evidence="1">Shoot tissue taken approximately 20 cm above the soil surface</tissue>
    </source>
</reference>
<accession>A0A0A8YLS6</accession>
<name>A0A0A8YLS6_ARUDO</name>